<name>A0A225WKJ0_9STRA</name>
<reference evidence="2" key="1">
    <citation type="submission" date="2017-03" db="EMBL/GenBank/DDBJ databases">
        <title>Phytopthora megakarya and P. palmivora, two closely related causual agents of cacao black pod achieved similar genome size and gene model numbers by different mechanisms.</title>
        <authorList>
            <person name="Ali S."/>
            <person name="Shao J."/>
            <person name="Larry D.J."/>
            <person name="Kronmiller B."/>
            <person name="Shen D."/>
            <person name="Strem M.D."/>
            <person name="Melnick R.L."/>
            <person name="Guiltinan M.J."/>
            <person name="Tyler B.M."/>
            <person name="Meinhardt L.W."/>
            <person name="Bailey B.A."/>
        </authorList>
    </citation>
    <scope>NUCLEOTIDE SEQUENCE [LARGE SCALE GENOMIC DNA]</scope>
    <source>
        <strain evidence="2">zdho120</strain>
    </source>
</reference>
<evidence type="ECO:0000313" key="1">
    <source>
        <dbReference type="EMBL" id="OWZ18072.1"/>
    </source>
</evidence>
<gene>
    <name evidence="1" type="ORF">PHMEG_0007904</name>
</gene>
<protein>
    <submittedName>
        <fullName evidence="1">Uncharacterized protein</fullName>
    </submittedName>
</protein>
<comment type="caution">
    <text evidence="1">The sequence shown here is derived from an EMBL/GenBank/DDBJ whole genome shotgun (WGS) entry which is preliminary data.</text>
</comment>
<proteinExistence type="predicted"/>
<evidence type="ECO:0000313" key="2">
    <source>
        <dbReference type="Proteomes" id="UP000198211"/>
    </source>
</evidence>
<organism evidence="1 2">
    <name type="scientific">Phytophthora megakarya</name>
    <dbReference type="NCBI Taxonomy" id="4795"/>
    <lineage>
        <taxon>Eukaryota</taxon>
        <taxon>Sar</taxon>
        <taxon>Stramenopiles</taxon>
        <taxon>Oomycota</taxon>
        <taxon>Peronosporomycetes</taxon>
        <taxon>Peronosporales</taxon>
        <taxon>Peronosporaceae</taxon>
        <taxon>Phytophthora</taxon>
    </lineage>
</organism>
<accession>A0A225WKJ0</accession>
<dbReference type="Proteomes" id="UP000198211">
    <property type="component" value="Unassembled WGS sequence"/>
</dbReference>
<dbReference type="AlphaFoldDB" id="A0A225WKJ0"/>
<keyword evidence="2" id="KW-1185">Reference proteome</keyword>
<sequence>MHAASHTACTTCDFKKNVCSTQTWKSLRQYADCAQHVMNSFVTHRWGLSFINCLIGLYRLRDGTNALSKEITGGVV</sequence>
<dbReference type="EMBL" id="NBNE01000646">
    <property type="protein sequence ID" value="OWZ18072.1"/>
    <property type="molecule type" value="Genomic_DNA"/>
</dbReference>